<dbReference type="EMBL" id="LR899009">
    <property type="protein sequence ID" value="CAD7077422.1"/>
    <property type="molecule type" value="Genomic_DNA"/>
</dbReference>
<accession>A0A7R8UAY3</accession>
<dbReference type="AlphaFoldDB" id="A0A7R8UAY3"/>
<protein>
    <submittedName>
        <fullName evidence="1">Uncharacterized protein</fullName>
    </submittedName>
</protein>
<dbReference type="Proteomes" id="UP000594454">
    <property type="component" value="Chromosome 1"/>
</dbReference>
<evidence type="ECO:0000313" key="2">
    <source>
        <dbReference type="Proteomes" id="UP000594454"/>
    </source>
</evidence>
<dbReference type="InParanoid" id="A0A7R8UAY3"/>
<organism evidence="1 2">
    <name type="scientific">Hermetia illucens</name>
    <name type="common">Black soldier fly</name>
    <dbReference type="NCBI Taxonomy" id="343691"/>
    <lineage>
        <taxon>Eukaryota</taxon>
        <taxon>Metazoa</taxon>
        <taxon>Ecdysozoa</taxon>
        <taxon>Arthropoda</taxon>
        <taxon>Hexapoda</taxon>
        <taxon>Insecta</taxon>
        <taxon>Pterygota</taxon>
        <taxon>Neoptera</taxon>
        <taxon>Endopterygota</taxon>
        <taxon>Diptera</taxon>
        <taxon>Brachycera</taxon>
        <taxon>Stratiomyomorpha</taxon>
        <taxon>Stratiomyidae</taxon>
        <taxon>Hermetiinae</taxon>
        <taxon>Hermetia</taxon>
    </lineage>
</organism>
<name>A0A7R8UAY3_HERIL</name>
<gene>
    <name evidence="1" type="ORF">HERILL_LOCUS770</name>
</gene>
<sequence>MEEVESRFQLLKTILYRPARDGKKTAKFPEKSCNTNLSLVLETHLLARTLTIDLRKERNETTPDIEFGTQFLQNYSSENI</sequence>
<reference evidence="1 2" key="1">
    <citation type="submission" date="2020-11" db="EMBL/GenBank/DDBJ databases">
        <authorList>
            <person name="Wallbank WR R."/>
            <person name="Pardo Diaz C."/>
            <person name="Kozak K."/>
            <person name="Martin S."/>
            <person name="Jiggins C."/>
            <person name="Moest M."/>
            <person name="Warren A I."/>
            <person name="Generalovic N T."/>
            <person name="Byers J.R.P. K."/>
            <person name="Montejo-Kovacevich G."/>
            <person name="Yen C E."/>
        </authorList>
    </citation>
    <scope>NUCLEOTIDE SEQUENCE [LARGE SCALE GENOMIC DNA]</scope>
</reference>
<evidence type="ECO:0000313" key="1">
    <source>
        <dbReference type="EMBL" id="CAD7077422.1"/>
    </source>
</evidence>
<proteinExistence type="predicted"/>
<keyword evidence="2" id="KW-1185">Reference proteome</keyword>